<dbReference type="InterPro" id="IPR013766">
    <property type="entry name" value="Thioredoxin_domain"/>
</dbReference>
<sequence length="90" mass="10590">MYVLKIGAAWCMGCIVMRPRWEKIEDALPWLETRYLDYDDDQDEIKSLGIATENLPTFIFYSKQGEELERKTGEISKDELLQTIERLKNS</sequence>
<dbReference type="Proteomes" id="UP000751518">
    <property type="component" value="Unassembled WGS sequence"/>
</dbReference>
<proteinExistence type="predicted"/>
<accession>A0A955LK51</accession>
<feature type="domain" description="Thioredoxin" evidence="1">
    <location>
        <begin position="3"/>
        <end position="85"/>
    </location>
</feature>
<evidence type="ECO:0000313" key="2">
    <source>
        <dbReference type="EMBL" id="MCA9391995.1"/>
    </source>
</evidence>
<dbReference type="SUPFAM" id="SSF52833">
    <property type="entry name" value="Thioredoxin-like"/>
    <property type="match status" value="1"/>
</dbReference>
<name>A0A955LK51_UNCKA</name>
<protein>
    <submittedName>
        <fullName evidence="2">Thioredoxin family protein</fullName>
    </submittedName>
</protein>
<dbReference type="InterPro" id="IPR036249">
    <property type="entry name" value="Thioredoxin-like_sf"/>
</dbReference>
<dbReference type="CDD" id="cd02947">
    <property type="entry name" value="TRX_family"/>
    <property type="match status" value="1"/>
</dbReference>
<reference evidence="2" key="2">
    <citation type="journal article" date="2021" name="Microbiome">
        <title>Successional dynamics and alternative stable states in a saline activated sludge microbial community over 9 years.</title>
        <authorList>
            <person name="Wang Y."/>
            <person name="Ye J."/>
            <person name="Ju F."/>
            <person name="Liu L."/>
            <person name="Boyd J.A."/>
            <person name="Deng Y."/>
            <person name="Parks D.H."/>
            <person name="Jiang X."/>
            <person name="Yin X."/>
            <person name="Woodcroft B.J."/>
            <person name="Tyson G.W."/>
            <person name="Hugenholtz P."/>
            <person name="Polz M.F."/>
            <person name="Zhang T."/>
        </authorList>
    </citation>
    <scope>NUCLEOTIDE SEQUENCE</scope>
    <source>
        <strain evidence="2">HKST-UBA03</strain>
    </source>
</reference>
<reference evidence="2" key="1">
    <citation type="submission" date="2020-04" db="EMBL/GenBank/DDBJ databases">
        <authorList>
            <person name="Zhang T."/>
        </authorList>
    </citation>
    <scope>NUCLEOTIDE SEQUENCE</scope>
    <source>
        <strain evidence="2">HKST-UBA03</strain>
    </source>
</reference>
<dbReference type="EMBL" id="JAGQKZ010000013">
    <property type="protein sequence ID" value="MCA9391995.1"/>
    <property type="molecule type" value="Genomic_DNA"/>
</dbReference>
<organism evidence="2 3">
    <name type="scientific">candidate division WWE3 bacterium</name>
    <dbReference type="NCBI Taxonomy" id="2053526"/>
    <lineage>
        <taxon>Bacteria</taxon>
        <taxon>Katanobacteria</taxon>
    </lineage>
</organism>
<dbReference type="AlphaFoldDB" id="A0A955LK51"/>
<dbReference type="Gene3D" id="3.40.30.10">
    <property type="entry name" value="Glutaredoxin"/>
    <property type="match status" value="1"/>
</dbReference>
<evidence type="ECO:0000313" key="3">
    <source>
        <dbReference type="Proteomes" id="UP000751518"/>
    </source>
</evidence>
<comment type="caution">
    <text evidence="2">The sequence shown here is derived from an EMBL/GenBank/DDBJ whole genome shotgun (WGS) entry which is preliminary data.</text>
</comment>
<evidence type="ECO:0000259" key="1">
    <source>
        <dbReference type="Pfam" id="PF00085"/>
    </source>
</evidence>
<dbReference type="Pfam" id="PF00085">
    <property type="entry name" value="Thioredoxin"/>
    <property type="match status" value="1"/>
</dbReference>
<gene>
    <name evidence="2" type="ORF">KC614_02210</name>
</gene>